<comment type="similarity">
    <text evidence="12">Belongs to the class-I pyridoxal-phosphate-dependent aminotransferase family. Alanine aminotransferase subfamily.</text>
</comment>
<dbReference type="ExpressionAtlas" id="A0A1D6HR58">
    <property type="expression patterns" value="baseline and differential"/>
</dbReference>
<dbReference type="InterPro" id="IPR046848">
    <property type="entry name" value="E_motif"/>
</dbReference>
<comment type="catalytic activity">
    <reaction evidence="14">
        <text>glycine + 2-oxoglutarate = glyoxylate + L-glutamate</text>
        <dbReference type="Rhea" id="RHEA:14089"/>
        <dbReference type="ChEBI" id="CHEBI:16810"/>
        <dbReference type="ChEBI" id="CHEBI:29985"/>
        <dbReference type="ChEBI" id="CHEBI:36655"/>
        <dbReference type="ChEBI" id="CHEBI:57305"/>
        <dbReference type="EC" id="2.6.1.4"/>
    </reaction>
</comment>
<dbReference type="SMR" id="A0A1D6HR58"/>
<dbReference type="FunFam" id="1.25.40.10:FF:000454">
    <property type="entry name" value="Pentatricopeptide repeat-containing protein At3g47530"/>
    <property type="match status" value="1"/>
</dbReference>
<dbReference type="Pfam" id="PF20430">
    <property type="entry name" value="Eplus_motif"/>
    <property type="match status" value="1"/>
</dbReference>
<dbReference type="InterPro" id="IPR000008">
    <property type="entry name" value="C2_dom"/>
</dbReference>
<dbReference type="SMART" id="SM00239">
    <property type="entry name" value="C2"/>
    <property type="match status" value="1"/>
</dbReference>
<dbReference type="UniPathway" id="UPA00322"/>
<dbReference type="STRING" id="4577.A0A1D6HR58"/>
<dbReference type="Pfam" id="PF00155">
    <property type="entry name" value="Aminotran_1_2"/>
    <property type="match status" value="1"/>
</dbReference>
<keyword evidence="9" id="KW-0809">Transit peptide</keyword>
<dbReference type="FunFam" id="1.10.287.1970:FF:000001">
    <property type="entry name" value="Alanine aminotransferase 2"/>
    <property type="match status" value="1"/>
</dbReference>
<feature type="repeat" description="PPR" evidence="18">
    <location>
        <begin position="397"/>
        <end position="427"/>
    </location>
</feature>
<dbReference type="Gene3D" id="2.60.40.150">
    <property type="entry name" value="C2 domain"/>
    <property type="match status" value="1"/>
</dbReference>
<dbReference type="Pfam" id="PF01535">
    <property type="entry name" value="PPR"/>
    <property type="match status" value="4"/>
</dbReference>
<comment type="pathway">
    <text evidence="11">Photosynthesis; C4 acid pathway.</text>
</comment>
<evidence type="ECO:0000256" key="3">
    <source>
        <dbReference type="ARBA" id="ARBA00011738"/>
    </source>
</evidence>
<name>A0A1D6HR58_MAIZE</name>
<dbReference type="InterPro" id="IPR046849">
    <property type="entry name" value="E2_motif"/>
</dbReference>
<evidence type="ECO:0000256" key="1">
    <source>
        <dbReference type="ARBA" id="ARBA00001781"/>
    </source>
</evidence>
<dbReference type="FunFam" id="1.25.40.10:FF:000939">
    <property type="entry name" value="Pentatricopeptide repeat-containing protein ELI1, chloroplastic"/>
    <property type="match status" value="1"/>
</dbReference>
<evidence type="ECO:0000256" key="9">
    <source>
        <dbReference type="ARBA" id="ARBA00022946"/>
    </source>
</evidence>
<dbReference type="Gene3D" id="3.90.1150.10">
    <property type="entry name" value="Aspartate Aminotransferase, domain 1"/>
    <property type="match status" value="1"/>
</dbReference>
<keyword evidence="7" id="KW-0677">Repeat</keyword>
<dbReference type="SUPFAM" id="SSF49562">
    <property type="entry name" value="C2 domain (Calcium/lipid-binding domain, CaLB)"/>
    <property type="match status" value="1"/>
</dbReference>
<comment type="function">
    <text evidence="15">Transfer of C3 units between the cytosol of mesophyll and bundle sheath cells to maintain a nitrogen-carbon balance in the C4-dicarboxylic pathway.</text>
</comment>
<evidence type="ECO:0000256" key="11">
    <source>
        <dbReference type="ARBA" id="ARBA00025709"/>
    </source>
</evidence>
<dbReference type="EC" id="2.6.1.44" evidence="4"/>
<dbReference type="Pfam" id="PF00168">
    <property type="entry name" value="C2"/>
    <property type="match status" value="1"/>
</dbReference>
<evidence type="ECO:0000256" key="2">
    <source>
        <dbReference type="ARBA" id="ARBA00001933"/>
    </source>
</evidence>
<dbReference type="GO" id="GO:0042853">
    <property type="term" value="P:L-alanine catabolic process"/>
    <property type="evidence" value="ECO:0007669"/>
    <property type="project" value="UniProtKB-UniPathway"/>
</dbReference>
<dbReference type="IntAct" id="A0A1D6HR58">
    <property type="interactions" value="11"/>
</dbReference>
<dbReference type="InterPro" id="IPR035892">
    <property type="entry name" value="C2_domain_sf"/>
</dbReference>
<comment type="cofactor">
    <cofactor evidence="2">
        <name>pyridoxal 5'-phosphate</name>
        <dbReference type="ChEBI" id="CHEBI:597326"/>
    </cofactor>
</comment>
<dbReference type="InterPro" id="IPR032867">
    <property type="entry name" value="DYW_dom"/>
</dbReference>
<evidence type="ECO:0000256" key="15">
    <source>
        <dbReference type="ARBA" id="ARBA00059319"/>
    </source>
</evidence>
<keyword evidence="8" id="KW-0663">Pyridoxal phosphate</keyword>
<dbReference type="PROSITE" id="PS51375">
    <property type="entry name" value="PPR"/>
    <property type="match status" value="3"/>
</dbReference>
<dbReference type="CDD" id="cd00609">
    <property type="entry name" value="AAT_like"/>
    <property type="match status" value="1"/>
</dbReference>
<dbReference type="SUPFAM" id="SSF48452">
    <property type="entry name" value="TPR-like"/>
    <property type="match status" value="1"/>
</dbReference>
<dbReference type="EC" id="2.6.1.4" evidence="16"/>
<accession>A0A1D6HR58</accession>
<dbReference type="FunFam" id="1.25.40.10:FF:000031">
    <property type="entry name" value="Pentatricopeptide repeat-containing protein mitochondrial"/>
    <property type="match status" value="1"/>
</dbReference>
<evidence type="ECO:0000256" key="18">
    <source>
        <dbReference type="PROSITE-ProRule" id="PRU00708"/>
    </source>
</evidence>
<evidence type="ECO:0000256" key="5">
    <source>
        <dbReference type="ARBA" id="ARBA00022576"/>
    </source>
</evidence>
<dbReference type="InterPro" id="IPR002885">
    <property type="entry name" value="PPR_rpt"/>
</dbReference>
<keyword evidence="6" id="KW-0808">Transferase</keyword>
<dbReference type="PROSITE" id="PS50004">
    <property type="entry name" value="C2"/>
    <property type="match status" value="1"/>
</dbReference>
<dbReference type="EMBL" id="CM007650">
    <property type="protein sequence ID" value="ONM51010.1"/>
    <property type="molecule type" value="Genomic_DNA"/>
</dbReference>
<dbReference type="InParanoid" id="A0A1D6HR58"/>
<dbReference type="GO" id="GO:0005777">
    <property type="term" value="C:peroxisome"/>
    <property type="evidence" value="ECO:0007669"/>
    <property type="project" value="UniProtKB-ARBA"/>
</dbReference>
<dbReference type="Pfam" id="PF20431">
    <property type="entry name" value="E_motif"/>
    <property type="match status" value="1"/>
</dbReference>
<proteinExistence type="inferred from homology"/>
<dbReference type="GO" id="GO:0047958">
    <property type="term" value="F:glycine:2-oxoglutarate aminotransferase activity"/>
    <property type="evidence" value="ECO:0007669"/>
    <property type="project" value="UniProtKB-EC"/>
</dbReference>
<dbReference type="GO" id="GO:0030170">
    <property type="term" value="F:pyridoxal phosphate binding"/>
    <property type="evidence" value="ECO:0007669"/>
    <property type="project" value="InterPro"/>
</dbReference>
<dbReference type="GO" id="GO:0008453">
    <property type="term" value="F:alanine-glyoxylate transaminase activity"/>
    <property type="evidence" value="ECO:0007669"/>
    <property type="project" value="UniProtKB-EC"/>
</dbReference>
<dbReference type="Pfam" id="PF13041">
    <property type="entry name" value="PPR_2"/>
    <property type="match status" value="2"/>
</dbReference>
<dbReference type="SUPFAM" id="SSF53383">
    <property type="entry name" value="PLP-dependent transferases"/>
    <property type="match status" value="1"/>
</dbReference>
<feature type="repeat" description="PPR" evidence="18">
    <location>
        <begin position="218"/>
        <end position="252"/>
    </location>
</feature>
<comment type="pathway">
    <text evidence="10">Amino-acid degradation; L-alanine degradation via transaminase pathway; pyruvate from L-alanine: step 1/1.</text>
</comment>
<evidence type="ECO:0000256" key="4">
    <source>
        <dbReference type="ARBA" id="ARBA00013049"/>
    </source>
</evidence>
<dbReference type="Gene3D" id="3.40.640.10">
    <property type="entry name" value="Type I PLP-dependent aspartate aminotransferase-like (Major domain)"/>
    <property type="match status" value="1"/>
</dbReference>
<keyword evidence="5" id="KW-0032">Aminotransferase</keyword>
<dbReference type="InterPro" id="IPR004839">
    <property type="entry name" value="Aminotransferase_I/II_large"/>
</dbReference>
<protein>
    <recommendedName>
        <fullName evidence="17">Alanine aminotransferase 2</fullName>
        <ecNumber evidence="13">2.6.1.2</ecNumber>
        <ecNumber evidence="16">2.6.1.4</ecNumber>
        <ecNumber evidence="4">2.6.1.44</ecNumber>
    </recommendedName>
</protein>
<evidence type="ECO:0000256" key="8">
    <source>
        <dbReference type="ARBA" id="ARBA00022898"/>
    </source>
</evidence>
<organism evidence="20">
    <name type="scientific">Zea mays</name>
    <name type="common">Maize</name>
    <dbReference type="NCBI Taxonomy" id="4577"/>
    <lineage>
        <taxon>Eukaryota</taxon>
        <taxon>Viridiplantae</taxon>
        <taxon>Streptophyta</taxon>
        <taxon>Embryophyta</taxon>
        <taxon>Tracheophyta</taxon>
        <taxon>Spermatophyta</taxon>
        <taxon>Magnoliopsida</taxon>
        <taxon>Liliopsida</taxon>
        <taxon>Poales</taxon>
        <taxon>Poaceae</taxon>
        <taxon>PACMAD clade</taxon>
        <taxon>Panicoideae</taxon>
        <taxon>Andropogonodae</taxon>
        <taxon>Andropogoneae</taxon>
        <taxon>Tripsacinae</taxon>
        <taxon>Zea</taxon>
    </lineage>
</organism>
<dbReference type="NCBIfam" id="TIGR00756">
    <property type="entry name" value="PPR"/>
    <property type="match status" value="4"/>
</dbReference>
<evidence type="ECO:0000256" key="17">
    <source>
        <dbReference type="ARBA" id="ARBA00074121"/>
    </source>
</evidence>
<dbReference type="FunFam" id="3.90.1150.10:FF:000010">
    <property type="entry name" value="Alanine aminotransferase 2"/>
    <property type="match status" value="1"/>
</dbReference>
<evidence type="ECO:0000256" key="10">
    <source>
        <dbReference type="ARBA" id="ARBA00025708"/>
    </source>
</evidence>
<evidence type="ECO:0000256" key="6">
    <source>
        <dbReference type="ARBA" id="ARBA00022679"/>
    </source>
</evidence>
<sequence length="1405" mass="153473">MSTAAVLPSPASTRHPAGGGALTADRAAALLAGCASASRAAEIHAAAVRASVDQDKAVAFRLQRAYAASGRLDLAVALLRRTPDPTAVFYTSAIHAHSSRGLHRAALALLSEMLLSHHGLLPTAHTLSASLPACGGLAVGRALHGYAVKLALSGEPYVATALLGMYARAGEAAAARALFDGMRPDPHVVSVTAMLSCYAKMGQLDDARGLFDALPRKDLVCWNAMMDGYTQHGRPSEALRLFRQMLRSGVEPDEVSVVLALSAVAQLGTAESGRWLHSFVANGGRRARVRLNARVGTALVDMYYKCGSLEEAVAVFRDLGGGGDRDVVAWNAMINGYAMHGRSREALEAFGQLRAQGLWPTDITFIGVLNACSHSGLVDEGRALLAAMEEEYGIVPKVEHYGCMVDLLGRAGRVEEAFDLVRSMKAKPDAAMWASLLGACRLHKNLALGQRVADYLVANGLANSGTYVLLSNMYAAAGKWREVGRVRSMMRASGVQKEPGCSAVEVGRRVVEFVAGDRSHPRSAEIYAKLEEVNSIARARGHVPHTELVLHDLDDAAKERALAVHSEKLALAFGLISTPPRTGIKIVKNLRACADCHAVLKLVSEATGRKIVFRDRNRFHHFVDGSCSCGDYWDPYLLGRWKQKLQSVRDERSRLILSIELGAFFVPRSVFICNLKLTGTFEWIMDGLVGLLKVRVVRGINLAYRDARGSDPYVVLRLGKKKLKTSVKKRSVNPIWHEELTLTVTDPSLALKLEVFDKDTFSRDDPMGDAEIDVAPLVEAANASPEASLRNGAIILSVRPSATNCLADESHVCWRNGKFAQDMILRLRNVESGEIQLQLQWVSIPPAAASSWGQHEIQAKSLKCCRILPVPVCVWSTTKMVQCSAAVQGIKRPSRSRQKAGGVATVHSQLPRNGGGGDGGVTRPRRKMARKPLDYEELNENVKRVQYAVRGELYLRASELQKEGKKIIFTNVGNPHALGQKPLTFPRQVVALCQAPFLLDDPHVGLMFPADAIARAKHYLAMAPGGLGAYSDSRGIPGIRKEVADFIHKRDGYPSDPELIYLTDGASKGVMQILNTIIRNEMDGILVPVPQYPLYSATISLYGGSLVPYYLEEEANWSLDFVNIRQTVAEARSKGISVRAMVMINPGNPTGQCLSEANIKELLQFCYHENLVLLADEVYQQNIYQDERPFISARKVMFDMGPPISSELQVVSFHTVSKGYWGECGQRGGYFEMTNLPPKTVDEIYKVASIALSPNVPGQIFMGVMVNPPKPGDISYLKFAAESKSIHESLRRRARMMTDGFNSCRNVVCNFTEGAMYSFPQIRLPPRAIEAARRAGKSADVFYCLKLLEATGISTVPGSGFGQKEGVFHLRTTILPAEEDFPAIMSSFKKFNDSFMEQYEGYSRL</sequence>
<dbReference type="UniPathway" id="UPA00528">
    <property type="reaction ID" value="UER00586"/>
</dbReference>
<comment type="catalytic activity">
    <reaction evidence="1">
        <text>glyoxylate + L-alanine = glycine + pyruvate</text>
        <dbReference type="Rhea" id="RHEA:24248"/>
        <dbReference type="ChEBI" id="CHEBI:15361"/>
        <dbReference type="ChEBI" id="CHEBI:36655"/>
        <dbReference type="ChEBI" id="CHEBI:57305"/>
        <dbReference type="ChEBI" id="CHEBI:57972"/>
        <dbReference type="EC" id="2.6.1.44"/>
    </reaction>
</comment>
<dbReference type="InterPro" id="IPR045088">
    <property type="entry name" value="ALAT1/2-like"/>
</dbReference>
<dbReference type="GO" id="GO:0004021">
    <property type="term" value="F:L-alanine:2-oxoglutarate aminotransferase activity"/>
    <property type="evidence" value="ECO:0007669"/>
    <property type="project" value="UniProtKB-EC"/>
</dbReference>
<dbReference type="InterPro" id="IPR015424">
    <property type="entry name" value="PyrdxlP-dep_Trfase"/>
</dbReference>
<evidence type="ECO:0000259" key="19">
    <source>
        <dbReference type="PROSITE" id="PS50004"/>
    </source>
</evidence>
<dbReference type="Pfam" id="PF14432">
    <property type="entry name" value="DYW_deaminase"/>
    <property type="match status" value="1"/>
</dbReference>
<evidence type="ECO:0000256" key="16">
    <source>
        <dbReference type="ARBA" id="ARBA00066546"/>
    </source>
</evidence>
<dbReference type="InterPro" id="IPR015421">
    <property type="entry name" value="PyrdxlP-dep_Trfase_major"/>
</dbReference>
<dbReference type="FunFam" id="1.25.40.10:FF:000531">
    <property type="entry name" value="Pentatricopeptide repeat-containing protein"/>
    <property type="match status" value="1"/>
</dbReference>
<evidence type="ECO:0000256" key="14">
    <source>
        <dbReference type="ARBA" id="ARBA00052537"/>
    </source>
</evidence>
<dbReference type="InterPro" id="IPR011990">
    <property type="entry name" value="TPR-like_helical_dom_sf"/>
</dbReference>
<evidence type="ECO:0000256" key="7">
    <source>
        <dbReference type="ARBA" id="ARBA00022737"/>
    </source>
</evidence>
<dbReference type="CDD" id="cd04038">
    <property type="entry name" value="C2_ArfGAP"/>
    <property type="match status" value="1"/>
</dbReference>
<dbReference type="Gene3D" id="1.10.287.1970">
    <property type="match status" value="1"/>
</dbReference>
<evidence type="ECO:0000256" key="12">
    <source>
        <dbReference type="ARBA" id="ARBA00025785"/>
    </source>
</evidence>
<dbReference type="EC" id="2.6.1.2" evidence="13"/>
<evidence type="ECO:0000313" key="20">
    <source>
        <dbReference type="EMBL" id="ONM51010.1"/>
    </source>
</evidence>
<dbReference type="InterPro" id="IPR015422">
    <property type="entry name" value="PyrdxlP-dep_Trfase_small"/>
</dbReference>
<dbReference type="FunFam" id="3.40.640.10:FF:000012">
    <property type="entry name" value="alanine aminotransferase 2"/>
    <property type="match status" value="1"/>
</dbReference>
<feature type="domain" description="C2" evidence="19">
    <location>
        <begin position="673"/>
        <end position="788"/>
    </location>
</feature>
<feature type="repeat" description="PPR" evidence="18">
    <location>
        <begin position="326"/>
        <end position="360"/>
    </location>
</feature>
<comment type="subunit">
    <text evidence="3">Homodimer.</text>
</comment>
<dbReference type="PANTHER" id="PTHR11751">
    <property type="entry name" value="ALANINE AMINOTRANSFERASE"/>
    <property type="match status" value="1"/>
</dbReference>
<evidence type="ECO:0000256" key="13">
    <source>
        <dbReference type="ARBA" id="ARBA00026106"/>
    </source>
</evidence>
<dbReference type="PANTHER" id="PTHR11751:SF373">
    <property type="entry name" value="GLUTAMATE--GLYOXYLATE AMINOTRANSFERASE 2"/>
    <property type="match status" value="1"/>
</dbReference>
<dbReference type="GO" id="GO:0008270">
    <property type="term" value="F:zinc ion binding"/>
    <property type="evidence" value="ECO:0007669"/>
    <property type="project" value="InterPro"/>
</dbReference>
<reference evidence="20" key="1">
    <citation type="submission" date="2015-12" db="EMBL/GenBank/DDBJ databases">
        <title>Update maize B73 reference genome by single molecule sequencing technologies.</title>
        <authorList>
            <consortium name="Maize Genome Sequencing Project"/>
            <person name="Ware D."/>
        </authorList>
    </citation>
    <scope>NUCLEOTIDE SEQUENCE [LARGE SCALE GENOMIC DNA]</scope>
    <source>
        <tissue evidence="20">Seedling</tissue>
    </source>
</reference>
<dbReference type="Gene3D" id="1.25.40.10">
    <property type="entry name" value="Tetratricopeptide repeat domain"/>
    <property type="match status" value="4"/>
</dbReference>
<gene>
    <name evidence="20" type="ORF">ZEAMMB73_Zm00001d018639</name>
</gene>